<keyword evidence="1" id="KW-1133">Transmembrane helix</keyword>
<feature type="transmembrane region" description="Helical" evidence="1">
    <location>
        <begin position="225"/>
        <end position="256"/>
    </location>
</feature>
<evidence type="ECO:0000259" key="2">
    <source>
        <dbReference type="Pfam" id="PF06724"/>
    </source>
</evidence>
<sequence length="305" mass="32058">MRRVKVQVLCDTDSVNEKEKVQQVADRADSAAQEAADSRWFERVARAGFIANGLVHAILGATAVTIGLGQGGGEADQAGAVGQIASQPFGMVLIVICFLGCALMALWCLVNAFFGASSLRGAGTRDPQEKQGRKQWIDFFSTVGSAIAYVVVAATFSQFVFGGGSDSGKASSQASATVAKAPGGLYILMAAGAVIAIIGIVFCINGLRRKWKDELRRPRSAFTRFLVGFTGVVGYLGKGATLLSVGTLIVVSAATGDPEEFTGIDGALKGMRDQPFGPYLLLAVGLGLVLYGVFLALRSRYDRMD</sequence>
<dbReference type="AlphaFoldDB" id="A0A2H1IZL4"/>
<keyword evidence="1" id="KW-0472">Membrane</keyword>
<evidence type="ECO:0000313" key="3">
    <source>
        <dbReference type="EMBL" id="SMX80432.1"/>
    </source>
</evidence>
<keyword evidence="1" id="KW-0812">Transmembrane</keyword>
<feature type="domain" description="DUF1206" evidence="2">
    <location>
        <begin position="143"/>
        <end position="208"/>
    </location>
</feature>
<gene>
    <name evidence="3" type="ORF">BLIN101_01733</name>
</gene>
<accession>A0A2H1IZL4</accession>
<feature type="transmembrane region" description="Helical" evidence="1">
    <location>
        <begin position="49"/>
        <end position="69"/>
    </location>
</feature>
<reference evidence="3 4" key="1">
    <citation type="submission" date="2017-03" db="EMBL/GenBank/DDBJ databases">
        <authorList>
            <person name="Afonso C.L."/>
            <person name="Miller P.J."/>
            <person name="Scott M.A."/>
            <person name="Spackman E."/>
            <person name="Goraichik I."/>
            <person name="Dimitrov K.M."/>
            <person name="Suarez D.L."/>
            <person name="Swayne D.E."/>
        </authorList>
    </citation>
    <scope>NUCLEOTIDE SEQUENCE [LARGE SCALE GENOMIC DNA]</scope>
    <source>
        <strain evidence="3 4">Mu101</strain>
    </source>
</reference>
<feature type="domain" description="DUF1206" evidence="2">
    <location>
        <begin position="47"/>
        <end position="114"/>
    </location>
</feature>
<feature type="transmembrane region" description="Helical" evidence="1">
    <location>
        <begin position="89"/>
        <end position="115"/>
    </location>
</feature>
<feature type="transmembrane region" description="Helical" evidence="1">
    <location>
        <begin position="276"/>
        <end position="297"/>
    </location>
</feature>
<dbReference type="Pfam" id="PF06724">
    <property type="entry name" value="DUF1206"/>
    <property type="match status" value="3"/>
</dbReference>
<dbReference type="InterPro" id="IPR009597">
    <property type="entry name" value="DUF1206"/>
</dbReference>
<protein>
    <recommendedName>
        <fullName evidence="2">DUF1206 domain-containing protein</fullName>
    </recommendedName>
</protein>
<organism evidence="3 4">
    <name type="scientific">Brevibacterium linens</name>
    <dbReference type="NCBI Taxonomy" id="1703"/>
    <lineage>
        <taxon>Bacteria</taxon>
        <taxon>Bacillati</taxon>
        <taxon>Actinomycetota</taxon>
        <taxon>Actinomycetes</taxon>
        <taxon>Micrococcales</taxon>
        <taxon>Brevibacteriaceae</taxon>
        <taxon>Brevibacterium</taxon>
    </lineage>
</organism>
<proteinExistence type="predicted"/>
<evidence type="ECO:0000313" key="4">
    <source>
        <dbReference type="Proteomes" id="UP000234498"/>
    </source>
</evidence>
<feature type="transmembrane region" description="Helical" evidence="1">
    <location>
        <begin position="136"/>
        <end position="161"/>
    </location>
</feature>
<dbReference type="EMBL" id="FXZA01000008">
    <property type="protein sequence ID" value="SMX80432.1"/>
    <property type="molecule type" value="Genomic_DNA"/>
</dbReference>
<feature type="domain" description="DUF1206" evidence="2">
    <location>
        <begin position="233"/>
        <end position="302"/>
    </location>
</feature>
<dbReference type="Proteomes" id="UP000234498">
    <property type="component" value="Unassembled WGS sequence"/>
</dbReference>
<evidence type="ECO:0000256" key="1">
    <source>
        <dbReference type="SAM" id="Phobius"/>
    </source>
</evidence>
<name>A0A2H1IZL4_BRELN</name>
<feature type="transmembrane region" description="Helical" evidence="1">
    <location>
        <begin position="181"/>
        <end position="204"/>
    </location>
</feature>